<evidence type="ECO:0000256" key="1">
    <source>
        <dbReference type="ARBA" id="ARBA00004117"/>
    </source>
</evidence>
<keyword evidence="7" id="KW-0975">Bacterial flagellum</keyword>
<dbReference type="GO" id="GO:0009425">
    <property type="term" value="C:bacterial-type flagellum basal body"/>
    <property type="evidence" value="ECO:0007669"/>
    <property type="project" value="UniProtKB-SubCell"/>
</dbReference>
<reference evidence="10 11" key="1">
    <citation type="submission" date="2018-03" db="EMBL/GenBank/DDBJ databases">
        <title>The draft genome of Sphingosinicella sp. GL-C-18.</title>
        <authorList>
            <person name="Liu L."/>
            <person name="Li L."/>
            <person name="Liang L."/>
            <person name="Zhang X."/>
            <person name="Wang T."/>
        </authorList>
    </citation>
    <scope>NUCLEOTIDE SEQUENCE [LARGE SCALE GENOMIC DNA]</scope>
    <source>
        <strain evidence="10 11">GL-C-18</strain>
    </source>
</reference>
<dbReference type="InterPro" id="IPR022781">
    <property type="entry name" value="Flagellar_biosynth_FliO"/>
</dbReference>
<dbReference type="Pfam" id="PF04347">
    <property type="entry name" value="FliO"/>
    <property type="match status" value="1"/>
</dbReference>
<evidence type="ECO:0000256" key="3">
    <source>
        <dbReference type="ARBA" id="ARBA00022475"/>
    </source>
</evidence>
<accession>A0A2P7QGP3</accession>
<keyword evidence="3" id="KW-1003">Cell membrane</keyword>
<comment type="caution">
    <text evidence="10">The sequence shown here is derived from an EMBL/GenBank/DDBJ whole genome shotgun (WGS) entry which is preliminary data.</text>
</comment>
<dbReference type="InterPro" id="IPR052205">
    <property type="entry name" value="FliO/MopB"/>
</dbReference>
<evidence type="ECO:0000256" key="5">
    <source>
        <dbReference type="ARBA" id="ARBA00022989"/>
    </source>
</evidence>
<name>A0A2P7QGP3_9SPHN</name>
<sequence length="208" mass="21644">MDLLSFLRTIAALGTVLGLLGGALWAVRRYNIVLPGQIGDRGMKRLALVERIGIDAKRSIVLVRRDDREHLVMIGPGGEIVLESGIVREDADTAEALVESAAPAAEPAAKPAAKSVAARRVPAKTAAKPAKVAEDFATLVDMVSAAGTKAKAALVKSDKPLPMAEEALIATPKPKRQPVRLKVTAPDGRTVVEPVSAAATIDPAKAAA</sequence>
<evidence type="ECO:0000256" key="6">
    <source>
        <dbReference type="ARBA" id="ARBA00023136"/>
    </source>
</evidence>
<evidence type="ECO:0000256" key="2">
    <source>
        <dbReference type="ARBA" id="ARBA00004236"/>
    </source>
</evidence>
<dbReference type="AlphaFoldDB" id="A0A2P7QGP3"/>
<dbReference type="RefSeq" id="WP_106515528.1">
    <property type="nucleotide sequence ID" value="NZ_PXYI01000010.1"/>
</dbReference>
<evidence type="ECO:0000256" key="9">
    <source>
        <dbReference type="SAM" id="Phobius"/>
    </source>
</evidence>
<evidence type="ECO:0008006" key="12">
    <source>
        <dbReference type="Google" id="ProtNLM"/>
    </source>
</evidence>
<dbReference type="OrthoDB" id="8456606at2"/>
<feature type="transmembrane region" description="Helical" evidence="9">
    <location>
        <begin position="6"/>
        <end position="27"/>
    </location>
</feature>
<gene>
    <name evidence="10" type="ORF">C7I55_23780</name>
</gene>
<keyword evidence="4 9" id="KW-0812">Transmembrane</keyword>
<dbReference type="PANTHER" id="PTHR38766:SF1">
    <property type="entry name" value="FLAGELLAR PROTEIN FLIO"/>
    <property type="match status" value="1"/>
</dbReference>
<keyword evidence="6 9" id="KW-0472">Membrane</keyword>
<keyword evidence="5 9" id="KW-1133">Transmembrane helix</keyword>
<comment type="similarity">
    <text evidence="8">Belongs to the FliO/MopB family.</text>
</comment>
<evidence type="ECO:0000256" key="4">
    <source>
        <dbReference type="ARBA" id="ARBA00022692"/>
    </source>
</evidence>
<dbReference type="GO" id="GO:0005886">
    <property type="term" value="C:plasma membrane"/>
    <property type="evidence" value="ECO:0007669"/>
    <property type="project" value="UniProtKB-SubCell"/>
</dbReference>
<keyword evidence="11" id="KW-1185">Reference proteome</keyword>
<proteinExistence type="inferred from homology"/>
<evidence type="ECO:0000256" key="7">
    <source>
        <dbReference type="ARBA" id="ARBA00023143"/>
    </source>
</evidence>
<dbReference type="GO" id="GO:0044781">
    <property type="term" value="P:bacterial-type flagellum organization"/>
    <property type="evidence" value="ECO:0007669"/>
    <property type="project" value="InterPro"/>
</dbReference>
<evidence type="ECO:0000256" key="8">
    <source>
        <dbReference type="ARBA" id="ARBA00037937"/>
    </source>
</evidence>
<protein>
    <recommendedName>
        <fullName evidence="12">Flagellar biosynthesis protein FliO</fullName>
    </recommendedName>
</protein>
<comment type="subcellular location">
    <subcellularLocation>
        <location evidence="1">Bacterial flagellum basal body</location>
    </subcellularLocation>
    <subcellularLocation>
        <location evidence="2">Cell membrane</location>
    </subcellularLocation>
</comment>
<dbReference type="Proteomes" id="UP000241167">
    <property type="component" value="Unassembled WGS sequence"/>
</dbReference>
<dbReference type="PANTHER" id="PTHR38766">
    <property type="entry name" value="FLAGELLAR PROTEIN FLIO"/>
    <property type="match status" value="1"/>
</dbReference>
<evidence type="ECO:0000313" key="10">
    <source>
        <dbReference type="EMBL" id="PSJ37086.1"/>
    </source>
</evidence>
<organism evidence="10 11">
    <name type="scientific">Allosphingosinicella deserti</name>
    <dbReference type="NCBI Taxonomy" id="2116704"/>
    <lineage>
        <taxon>Bacteria</taxon>
        <taxon>Pseudomonadati</taxon>
        <taxon>Pseudomonadota</taxon>
        <taxon>Alphaproteobacteria</taxon>
        <taxon>Sphingomonadales</taxon>
        <taxon>Sphingomonadaceae</taxon>
        <taxon>Allosphingosinicella</taxon>
    </lineage>
</organism>
<evidence type="ECO:0000313" key="11">
    <source>
        <dbReference type="Proteomes" id="UP000241167"/>
    </source>
</evidence>
<dbReference type="EMBL" id="PXYI01000010">
    <property type="protein sequence ID" value="PSJ37086.1"/>
    <property type="molecule type" value="Genomic_DNA"/>
</dbReference>